<proteinExistence type="predicted"/>
<sequence length="90" mass="10586">MTKTAKQKIMWQTIKALQDLKQGLFETEKKLRSSLGFKVLFIAGMTLVGYLPYELRKVYSEKQPSIFSLMNKEFTRTEEKKEAMKRLFGE</sequence>
<keyword evidence="3" id="KW-1185">Reference proteome</keyword>
<comment type="caution">
    <text evidence="2">The sequence shown here is derived from an EMBL/GenBank/DDBJ whole genome shotgun (WGS) entry which is preliminary data.</text>
</comment>
<evidence type="ECO:0000256" key="1">
    <source>
        <dbReference type="SAM" id="Phobius"/>
    </source>
</evidence>
<evidence type="ECO:0000313" key="2">
    <source>
        <dbReference type="EMBL" id="KAG2393509.1"/>
    </source>
</evidence>
<dbReference type="AlphaFoldDB" id="A0AA88GZL3"/>
<protein>
    <submittedName>
        <fullName evidence="2">Uncharacterized protein</fullName>
    </submittedName>
</protein>
<feature type="transmembrane region" description="Helical" evidence="1">
    <location>
        <begin position="35"/>
        <end position="53"/>
    </location>
</feature>
<reference evidence="2 3" key="1">
    <citation type="journal article" date="2018" name="BMC Genomics">
        <title>The genome of Naegleria lovaniensis, the basis for a comparative approach to unravel pathogenicity factors of the human pathogenic amoeba N. fowleri.</title>
        <authorList>
            <person name="Liechti N."/>
            <person name="Schurch N."/>
            <person name="Bruggmann R."/>
            <person name="Wittwer M."/>
        </authorList>
    </citation>
    <scope>NUCLEOTIDE SEQUENCE [LARGE SCALE GENOMIC DNA]</scope>
    <source>
        <strain evidence="2 3">ATCC 30569</strain>
    </source>
</reference>
<name>A0AA88GZL3_NAELO</name>
<keyword evidence="1" id="KW-1133">Transmembrane helix</keyword>
<dbReference type="Proteomes" id="UP000816034">
    <property type="component" value="Unassembled WGS sequence"/>
</dbReference>
<dbReference type="EMBL" id="PYSW02000002">
    <property type="protein sequence ID" value="KAG2393509.1"/>
    <property type="molecule type" value="Genomic_DNA"/>
</dbReference>
<keyword evidence="1" id="KW-0472">Membrane</keyword>
<accession>A0AA88GZL3</accession>
<organism evidence="2 3">
    <name type="scientific">Naegleria lovaniensis</name>
    <name type="common">Amoeba</name>
    <dbReference type="NCBI Taxonomy" id="51637"/>
    <lineage>
        <taxon>Eukaryota</taxon>
        <taxon>Discoba</taxon>
        <taxon>Heterolobosea</taxon>
        <taxon>Tetramitia</taxon>
        <taxon>Eutetramitia</taxon>
        <taxon>Vahlkampfiidae</taxon>
        <taxon>Naegleria</taxon>
    </lineage>
</organism>
<gene>
    <name evidence="2" type="ORF">C9374_007040</name>
</gene>
<evidence type="ECO:0000313" key="3">
    <source>
        <dbReference type="Proteomes" id="UP000816034"/>
    </source>
</evidence>
<keyword evidence="1" id="KW-0812">Transmembrane</keyword>
<dbReference type="RefSeq" id="XP_044555403.1">
    <property type="nucleotide sequence ID" value="XM_044696968.1"/>
</dbReference>
<dbReference type="GeneID" id="68099494"/>